<keyword evidence="4" id="KW-1185">Reference proteome</keyword>
<gene>
    <name evidence="3" type="ORF">SAMN05192585_102122</name>
</gene>
<proteinExistence type="predicted"/>
<dbReference type="Pfam" id="PF13240">
    <property type="entry name" value="Zn_Ribbon_1"/>
    <property type="match status" value="1"/>
</dbReference>
<dbReference type="InterPro" id="IPR026870">
    <property type="entry name" value="Zinc_ribbon_dom"/>
</dbReference>
<dbReference type="OrthoDB" id="1815571at2"/>
<keyword evidence="1" id="KW-0812">Transmembrane</keyword>
<evidence type="ECO:0000259" key="2">
    <source>
        <dbReference type="Pfam" id="PF13240"/>
    </source>
</evidence>
<keyword evidence="1" id="KW-0472">Membrane</keyword>
<name>A0A1G9UTK8_9FIRM</name>
<feature type="domain" description="Zinc-ribbon" evidence="2">
    <location>
        <begin position="2"/>
        <end position="24"/>
    </location>
</feature>
<protein>
    <submittedName>
        <fullName evidence="3">Zinc-ribbon domain-containing protein</fullName>
    </submittedName>
</protein>
<reference evidence="3 4" key="1">
    <citation type="submission" date="2016-10" db="EMBL/GenBank/DDBJ databases">
        <authorList>
            <person name="de Groot N.N."/>
        </authorList>
    </citation>
    <scope>NUCLEOTIDE SEQUENCE [LARGE SCALE GENOMIC DNA]</scope>
    <source>
        <strain evidence="3 4">CGMCC 1.5012</strain>
    </source>
</reference>
<evidence type="ECO:0000313" key="4">
    <source>
        <dbReference type="Proteomes" id="UP000199182"/>
    </source>
</evidence>
<accession>A0A1G9UTK8</accession>
<sequence>MYCPNCGTENNDSNAFCKKCGASLQETPADSSKSDSITATAVQAPPAPSAIQAQKKKSGAGKVVVVVAIFLVLASLGFCGKLAYDNILHNPVNEFTAAIAAKDYGEALEIYDERIEDNEGYCKAA</sequence>
<evidence type="ECO:0000256" key="1">
    <source>
        <dbReference type="SAM" id="Phobius"/>
    </source>
</evidence>
<feature type="non-terminal residue" evidence="3">
    <location>
        <position position="125"/>
    </location>
</feature>
<dbReference type="RefSeq" id="WP_143008015.1">
    <property type="nucleotide sequence ID" value="NZ_FNID01000002.1"/>
</dbReference>
<organism evidence="3 4">
    <name type="scientific">Acetanaerobacterium elongatum</name>
    <dbReference type="NCBI Taxonomy" id="258515"/>
    <lineage>
        <taxon>Bacteria</taxon>
        <taxon>Bacillati</taxon>
        <taxon>Bacillota</taxon>
        <taxon>Clostridia</taxon>
        <taxon>Eubacteriales</taxon>
        <taxon>Oscillospiraceae</taxon>
        <taxon>Acetanaerobacterium</taxon>
    </lineage>
</organism>
<dbReference type="AlphaFoldDB" id="A0A1G9UTK8"/>
<dbReference type="Proteomes" id="UP000199182">
    <property type="component" value="Unassembled WGS sequence"/>
</dbReference>
<evidence type="ECO:0000313" key="3">
    <source>
        <dbReference type="EMBL" id="SDM63238.1"/>
    </source>
</evidence>
<dbReference type="EMBL" id="FNID01000002">
    <property type="protein sequence ID" value="SDM63238.1"/>
    <property type="molecule type" value="Genomic_DNA"/>
</dbReference>
<keyword evidence="1" id="KW-1133">Transmembrane helix</keyword>
<dbReference type="STRING" id="258515.SAMN05192585_102122"/>
<feature type="transmembrane region" description="Helical" evidence="1">
    <location>
        <begin position="63"/>
        <end position="84"/>
    </location>
</feature>